<organism evidence="2 3">
    <name type="scientific">Aspergillus sclerotioniger CBS 115572</name>
    <dbReference type="NCBI Taxonomy" id="1450535"/>
    <lineage>
        <taxon>Eukaryota</taxon>
        <taxon>Fungi</taxon>
        <taxon>Dikarya</taxon>
        <taxon>Ascomycota</taxon>
        <taxon>Pezizomycotina</taxon>
        <taxon>Eurotiomycetes</taxon>
        <taxon>Eurotiomycetidae</taxon>
        <taxon>Eurotiales</taxon>
        <taxon>Aspergillaceae</taxon>
        <taxon>Aspergillus</taxon>
        <taxon>Aspergillus subgen. Circumdati</taxon>
    </lineage>
</organism>
<dbReference type="GeneID" id="37119428"/>
<evidence type="ECO:0000313" key="2">
    <source>
        <dbReference type="EMBL" id="PWY83908.1"/>
    </source>
</evidence>
<protein>
    <recommendedName>
        <fullName evidence="4">Integral membrane protein</fullName>
    </recommendedName>
</protein>
<name>A0A317WFV4_9EURO</name>
<dbReference type="Proteomes" id="UP000246702">
    <property type="component" value="Unassembled WGS sequence"/>
</dbReference>
<dbReference type="STRING" id="1450535.A0A317WFV4"/>
<evidence type="ECO:0000256" key="1">
    <source>
        <dbReference type="SAM" id="Phobius"/>
    </source>
</evidence>
<keyword evidence="1" id="KW-0812">Transmembrane</keyword>
<sequence length="175" mass="19856">MSISTQQLQLLLHYTPLLTTTGTLMFTLCEDLYLRPFTHLDPLAVNEILPSYIARWFPAGFSVILTLYPLTWITTMVNLLRMHGPQRRHAWRWHAAGLFFSIAHMWWGRRAKTLLDTIRRSPAQPQLPNGDPVTLLAAWLRLNVRRGLIADLPAGICFLIGALTRGRGVGHNHAA</sequence>
<keyword evidence="3" id="KW-1185">Reference proteome</keyword>
<comment type="caution">
    <text evidence="2">The sequence shown here is derived from an EMBL/GenBank/DDBJ whole genome shotgun (WGS) entry which is preliminary data.</text>
</comment>
<gene>
    <name evidence="2" type="ORF">BO94DRAFT_625442</name>
</gene>
<reference evidence="2 3" key="1">
    <citation type="submission" date="2016-12" db="EMBL/GenBank/DDBJ databases">
        <title>The genomes of Aspergillus section Nigri reveals drivers in fungal speciation.</title>
        <authorList>
            <consortium name="DOE Joint Genome Institute"/>
            <person name="Vesth T.C."/>
            <person name="Nybo J."/>
            <person name="Theobald S."/>
            <person name="Brandl J."/>
            <person name="Frisvad J.C."/>
            <person name="Nielsen K.F."/>
            <person name="Lyhne E.K."/>
            <person name="Kogle M.E."/>
            <person name="Kuo A."/>
            <person name="Riley R."/>
            <person name="Clum A."/>
            <person name="Nolan M."/>
            <person name="Lipzen A."/>
            <person name="Salamov A."/>
            <person name="Henrissat B."/>
            <person name="Wiebenga A."/>
            <person name="De Vries R.P."/>
            <person name="Grigoriev I.V."/>
            <person name="Mortensen U.H."/>
            <person name="Andersen M.R."/>
            <person name="Baker S.E."/>
        </authorList>
    </citation>
    <scope>NUCLEOTIDE SEQUENCE [LARGE SCALE GENOMIC DNA]</scope>
    <source>
        <strain evidence="2 3">CBS 115572</strain>
    </source>
</reference>
<evidence type="ECO:0000313" key="3">
    <source>
        <dbReference type="Proteomes" id="UP000246702"/>
    </source>
</evidence>
<accession>A0A317WFV4</accession>
<evidence type="ECO:0008006" key="4">
    <source>
        <dbReference type="Google" id="ProtNLM"/>
    </source>
</evidence>
<feature type="transmembrane region" description="Helical" evidence="1">
    <location>
        <begin position="91"/>
        <end position="107"/>
    </location>
</feature>
<proteinExistence type="predicted"/>
<dbReference type="AlphaFoldDB" id="A0A317WFV4"/>
<keyword evidence="1" id="KW-0472">Membrane</keyword>
<dbReference type="OrthoDB" id="1523883at2759"/>
<feature type="transmembrane region" description="Helical" evidence="1">
    <location>
        <begin position="53"/>
        <end position="79"/>
    </location>
</feature>
<dbReference type="EMBL" id="MSFK01000018">
    <property type="protein sequence ID" value="PWY83908.1"/>
    <property type="molecule type" value="Genomic_DNA"/>
</dbReference>
<dbReference type="RefSeq" id="XP_025466376.1">
    <property type="nucleotide sequence ID" value="XM_025617285.1"/>
</dbReference>
<keyword evidence="1" id="KW-1133">Transmembrane helix</keyword>